<feature type="transmembrane region" description="Helical" evidence="1">
    <location>
        <begin position="263"/>
        <end position="283"/>
    </location>
</feature>
<feature type="transmembrane region" description="Helical" evidence="1">
    <location>
        <begin position="295"/>
        <end position="315"/>
    </location>
</feature>
<reference evidence="3" key="1">
    <citation type="journal article" date="2019" name="Int. J. Syst. Evol. Microbiol.">
        <title>The Global Catalogue of Microorganisms (GCM) 10K type strain sequencing project: providing services to taxonomists for standard genome sequencing and annotation.</title>
        <authorList>
            <consortium name="The Broad Institute Genomics Platform"/>
            <consortium name="The Broad Institute Genome Sequencing Center for Infectious Disease"/>
            <person name="Wu L."/>
            <person name="Ma J."/>
        </authorList>
    </citation>
    <scope>NUCLEOTIDE SEQUENCE [LARGE SCALE GENOMIC DNA]</scope>
    <source>
        <strain evidence="3">JCM 17498</strain>
    </source>
</reference>
<dbReference type="RefSeq" id="WP_344694362.1">
    <property type="nucleotide sequence ID" value="NZ_BAABBF010000009.1"/>
</dbReference>
<feature type="transmembrane region" description="Helical" evidence="1">
    <location>
        <begin position="238"/>
        <end position="257"/>
    </location>
</feature>
<accession>A0ABP7ELR8</accession>
<protein>
    <submittedName>
        <fullName evidence="2">Uncharacterized protein</fullName>
    </submittedName>
</protein>
<evidence type="ECO:0000313" key="3">
    <source>
        <dbReference type="Proteomes" id="UP001500523"/>
    </source>
</evidence>
<keyword evidence="3" id="KW-1185">Reference proteome</keyword>
<dbReference type="EMBL" id="BAABBF010000009">
    <property type="protein sequence ID" value="GAA3721118.1"/>
    <property type="molecule type" value="Genomic_DNA"/>
</dbReference>
<gene>
    <name evidence="2" type="ORF">GCM10022268_31690</name>
</gene>
<evidence type="ECO:0000256" key="1">
    <source>
        <dbReference type="SAM" id="Phobius"/>
    </source>
</evidence>
<dbReference type="InterPro" id="IPR029044">
    <property type="entry name" value="Nucleotide-diphossugar_trans"/>
</dbReference>
<dbReference type="Proteomes" id="UP001500523">
    <property type="component" value="Unassembled WGS sequence"/>
</dbReference>
<organism evidence="2 3">
    <name type="scientific">Sphingomonas cynarae</name>
    <dbReference type="NCBI Taxonomy" id="930197"/>
    <lineage>
        <taxon>Bacteria</taxon>
        <taxon>Pseudomonadati</taxon>
        <taxon>Pseudomonadota</taxon>
        <taxon>Alphaproteobacteria</taxon>
        <taxon>Sphingomonadales</taxon>
        <taxon>Sphingomonadaceae</taxon>
        <taxon>Sphingomonas</taxon>
    </lineage>
</organism>
<feature type="transmembrane region" description="Helical" evidence="1">
    <location>
        <begin position="353"/>
        <end position="381"/>
    </location>
</feature>
<feature type="transmembrane region" description="Helical" evidence="1">
    <location>
        <begin position="321"/>
        <end position="341"/>
    </location>
</feature>
<evidence type="ECO:0000313" key="2">
    <source>
        <dbReference type="EMBL" id="GAA3721118.1"/>
    </source>
</evidence>
<dbReference type="SUPFAM" id="SSF53448">
    <property type="entry name" value="Nucleotide-diphospho-sugar transferases"/>
    <property type="match status" value="1"/>
</dbReference>
<keyword evidence="1" id="KW-1133">Transmembrane helix</keyword>
<keyword evidence="1" id="KW-0472">Membrane</keyword>
<proteinExistence type="predicted"/>
<name>A0ABP7ELR8_9SPHN</name>
<keyword evidence="1" id="KW-0812">Transmembrane</keyword>
<sequence>MLAGLLFANDEALDRPGQLTATLPFGGVCLIEYQARLLVAAGAAHVIVSVGRLTPELLGALGRIGKRGVTIDAVRTAAEASEKLHPLSHVVMLADGLITTQEVVDRFAVEPRDALLVLPEEDAAPEYERIGGRMAWAGVARIDAALIAEVAALPRDYDLQSTTLRLAAQALASQVPIAPAMLHDGHGIEHASAALAKRGRAILASIAADRRNWFNGWIIAPVARLAAPWLMDRAVPSAVPAGIGATIGLAGAIAVVLGTPASGLIAVLAGCVGLGLGRVLAALRDEQRLAGAQARAMTILPALAVVMLGLALGGAEAGGTTGPLLALALLFTGGLAERAILPPLRRRWWSSPPACLTVLTAVTLLGSPVAGLAMATLYAAATLVAVVETLRPDA</sequence>
<comment type="caution">
    <text evidence="2">The sequence shown here is derived from an EMBL/GenBank/DDBJ whole genome shotgun (WGS) entry which is preliminary data.</text>
</comment>